<comment type="caution">
    <text evidence="2">The sequence shown here is derived from an EMBL/GenBank/DDBJ whole genome shotgun (WGS) entry which is preliminary data.</text>
</comment>
<reference evidence="2" key="1">
    <citation type="journal article" date="2020" name="Stud. Mycol.">
        <title>101 Dothideomycetes genomes: a test case for predicting lifestyles and emergence of pathogens.</title>
        <authorList>
            <person name="Haridas S."/>
            <person name="Albert R."/>
            <person name="Binder M."/>
            <person name="Bloem J."/>
            <person name="Labutti K."/>
            <person name="Salamov A."/>
            <person name="Andreopoulos B."/>
            <person name="Baker S."/>
            <person name="Barry K."/>
            <person name="Bills G."/>
            <person name="Bluhm B."/>
            <person name="Cannon C."/>
            <person name="Castanera R."/>
            <person name="Culley D."/>
            <person name="Daum C."/>
            <person name="Ezra D."/>
            <person name="Gonzalez J."/>
            <person name="Henrissat B."/>
            <person name="Kuo A."/>
            <person name="Liang C."/>
            <person name="Lipzen A."/>
            <person name="Lutzoni F."/>
            <person name="Magnuson J."/>
            <person name="Mondo S."/>
            <person name="Nolan M."/>
            <person name="Ohm R."/>
            <person name="Pangilinan J."/>
            <person name="Park H.-J."/>
            <person name="Ramirez L."/>
            <person name="Alfaro M."/>
            <person name="Sun H."/>
            <person name="Tritt A."/>
            <person name="Yoshinaga Y."/>
            <person name="Zwiers L.-H."/>
            <person name="Turgeon B."/>
            <person name="Goodwin S."/>
            <person name="Spatafora J."/>
            <person name="Crous P."/>
            <person name="Grigoriev I."/>
        </authorList>
    </citation>
    <scope>NUCLEOTIDE SEQUENCE</scope>
    <source>
        <strain evidence="2">CBS 260.36</strain>
    </source>
</reference>
<keyword evidence="1" id="KW-0732">Signal</keyword>
<feature type="signal peptide" evidence="1">
    <location>
        <begin position="1"/>
        <end position="17"/>
    </location>
</feature>
<dbReference type="EMBL" id="ML996090">
    <property type="protein sequence ID" value="KAF2150020.1"/>
    <property type="molecule type" value="Genomic_DNA"/>
</dbReference>
<sequence>MRPAALYLATLLSLVSGFTLPEGLSDGVYMASYGPNGNEIHTLINSTVDKPFFAGTAELPSEADEVTTAGHGRHHRTQQRAVETWCGCGWVMDYRNCDTAVEDLKAQFDHDGRTLPGSAERPVTLRPHTSYYAVRGNVVAFACNENPSVAVTSRLQMTAIAQAITRSCGWYVAGTGEYGREGNVEYPLMGYMKHSAGLNFCRMAKSSPAHHC</sequence>
<dbReference type="Proteomes" id="UP000799439">
    <property type="component" value="Unassembled WGS sequence"/>
</dbReference>
<evidence type="ECO:0000313" key="3">
    <source>
        <dbReference type="Proteomes" id="UP000799439"/>
    </source>
</evidence>
<organism evidence="2 3">
    <name type="scientific">Myriangium duriaei CBS 260.36</name>
    <dbReference type="NCBI Taxonomy" id="1168546"/>
    <lineage>
        <taxon>Eukaryota</taxon>
        <taxon>Fungi</taxon>
        <taxon>Dikarya</taxon>
        <taxon>Ascomycota</taxon>
        <taxon>Pezizomycotina</taxon>
        <taxon>Dothideomycetes</taxon>
        <taxon>Dothideomycetidae</taxon>
        <taxon>Myriangiales</taxon>
        <taxon>Myriangiaceae</taxon>
        <taxon>Myriangium</taxon>
    </lineage>
</organism>
<accession>A0A9P4IWZ9</accession>
<feature type="chain" id="PRO_5040215086" evidence="1">
    <location>
        <begin position="18"/>
        <end position="212"/>
    </location>
</feature>
<name>A0A9P4IWZ9_9PEZI</name>
<dbReference type="OrthoDB" id="5006988at2759"/>
<dbReference type="AlphaFoldDB" id="A0A9P4IWZ9"/>
<keyword evidence="3" id="KW-1185">Reference proteome</keyword>
<evidence type="ECO:0000256" key="1">
    <source>
        <dbReference type="SAM" id="SignalP"/>
    </source>
</evidence>
<protein>
    <submittedName>
        <fullName evidence="2">Uncharacterized protein</fullName>
    </submittedName>
</protein>
<evidence type="ECO:0000313" key="2">
    <source>
        <dbReference type="EMBL" id="KAF2150020.1"/>
    </source>
</evidence>
<proteinExistence type="predicted"/>
<gene>
    <name evidence="2" type="ORF">K461DRAFT_323512</name>
</gene>